<evidence type="ECO:0000256" key="1">
    <source>
        <dbReference type="SAM" id="Phobius"/>
    </source>
</evidence>
<reference evidence="2 3" key="1">
    <citation type="submission" date="2017-10" db="EMBL/GenBank/DDBJ databases">
        <title>Extensive intraspecific genome diversity in a model arbuscular mycorrhizal fungus.</title>
        <authorList>
            <person name="Chen E.C.H."/>
            <person name="Morin E."/>
            <person name="Baudet D."/>
            <person name="Noel J."/>
            <person name="Ndikumana S."/>
            <person name="Charron P."/>
            <person name="St-Onge C."/>
            <person name="Giorgi J."/>
            <person name="Grigoriev I.V."/>
            <person name="Roux C."/>
            <person name="Martin F.M."/>
            <person name="Corradi N."/>
        </authorList>
    </citation>
    <scope>NUCLEOTIDE SEQUENCE [LARGE SCALE GENOMIC DNA]</scope>
    <source>
        <strain evidence="2 3">A1</strain>
    </source>
</reference>
<reference evidence="2 3" key="2">
    <citation type="submission" date="2017-10" db="EMBL/GenBank/DDBJ databases">
        <title>Genome analyses suggest a sexual origin of heterokaryosis in a supposedly ancient asexual fungus.</title>
        <authorList>
            <person name="Corradi N."/>
            <person name="Sedzielewska K."/>
            <person name="Noel J."/>
            <person name="Charron P."/>
            <person name="Farinelli L."/>
            <person name="Marton T."/>
            <person name="Kruger M."/>
            <person name="Pelin A."/>
            <person name="Brachmann A."/>
            <person name="Corradi N."/>
        </authorList>
    </citation>
    <scope>NUCLEOTIDE SEQUENCE [LARGE SCALE GENOMIC DNA]</scope>
    <source>
        <strain evidence="2 3">A1</strain>
    </source>
</reference>
<protein>
    <submittedName>
        <fullName evidence="2">Uncharacterized protein</fullName>
    </submittedName>
</protein>
<comment type="caution">
    <text evidence="2">The sequence shown here is derived from an EMBL/GenBank/DDBJ whole genome shotgun (WGS) entry which is preliminary data.</text>
</comment>
<dbReference type="Proteomes" id="UP000232688">
    <property type="component" value="Unassembled WGS sequence"/>
</dbReference>
<evidence type="ECO:0000313" key="2">
    <source>
        <dbReference type="EMBL" id="PKC60289.1"/>
    </source>
</evidence>
<proteinExistence type="predicted"/>
<dbReference type="VEuPathDB" id="FungiDB:RhiirA1_23166"/>
<organism evidence="2 3">
    <name type="scientific">Rhizophagus irregularis</name>
    <dbReference type="NCBI Taxonomy" id="588596"/>
    <lineage>
        <taxon>Eukaryota</taxon>
        <taxon>Fungi</taxon>
        <taxon>Fungi incertae sedis</taxon>
        <taxon>Mucoromycota</taxon>
        <taxon>Glomeromycotina</taxon>
        <taxon>Glomeromycetes</taxon>
        <taxon>Glomerales</taxon>
        <taxon>Glomeraceae</taxon>
        <taxon>Rhizophagus</taxon>
    </lineage>
</organism>
<dbReference type="AlphaFoldDB" id="A0A2N0RAG6"/>
<keyword evidence="1" id="KW-0472">Membrane</keyword>
<keyword evidence="1" id="KW-0812">Transmembrane</keyword>
<gene>
    <name evidence="2" type="ORF">RhiirA1_23166</name>
</gene>
<evidence type="ECO:0000313" key="3">
    <source>
        <dbReference type="Proteomes" id="UP000232688"/>
    </source>
</evidence>
<dbReference type="EMBL" id="LLXH01001169">
    <property type="protein sequence ID" value="PKC60289.1"/>
    <property type="molecule type" value="Genomic_DNA"/>
</dbReference>
<accession>A0A2N0RAG6</accession>
<keyword evidence="1" id="KW-1133">Transmembrane helix</keyword>
<sequence length="50" mass="6003">MLILYKLQYLSILLQRAQLLFSTIYISNIGLIILLNQFKLFLIKMILFRL</sequence>
<name>A0A2N0RAG6_9GLOM</name>
<feature type="transmembrane region" description="Helical" evidence="1">
    <location>
        <begin position="20"/>
        <end position="42"/>
    </location>
</feature>